<comment type="caution">
    <text evidence="2">The sequence shown here is derived from an EMBL/GenBank/DDBJ whole genome shotgun (WGS) entry which is preliminary data.</text>
</comment>
<dbReference type="InterPro" id="IPR025671">
    <property type="entry name" value="HXXEE"/>
</dbReference>
<gene>
    <name evidence="2" type="ORF">ETD86_47015</name>
</gene>
<reference evidence="2 3" key="1">
    <citation type="submission" date="2019-05" db="EMBL/GenBank/DDBJ databases">
        <title>Draft genome sequence of Nonomuraea turkmeniaca DSM 43926.</title>
        <authorList>
            <person name="Saricaoglu S."/>
            <person name="Isik K."/>
        </authorList>
    </citation>
    <scope>NUCLEOTIDE SEQUENCE [LARGE SCALE GENOMIC DNA]</scope>
    <source>
        <strain evidence="2 3">DSM 43926</strain>
    </source>
</reference>
<name>A0A5S4EY77_9ACTN</name>
<dbReference type="EMBL" id="VCKY01000280">
    <property type="protein sequence ID" value="TMR08629.1"/>
    <property type="molecule type" value="Genomic_DNA"/>
</dbReference>
<sequence length="141" mass="15185">MSERMTIEVEGRRASYLTAGERGPVVLLLHGVGHLAQAAATRGYTPGAVTAPVVVIPFSVWAWRRLRSAGVPVHSGRSGLAATAAFPLVLGGVHALAHALTQPRRASGPDATPEAGRPRLRLGRRIRPRRRKPGRRGARWR</sequence>
<feature type="compositionally biased region" description="Basic residues" evidence="1">
    <location>
        <begin position="118"/>
        <end position="141"/>
    </location>
</feature>
<feature type="region of interest" description="Disordered" evidence="1">
    <location>
        <begin position="101"/>
        <end position="141"/>
    </location>
</feature>
<organism evidence="2 3">
    <name type="scientific">Nonomuraea turkmeniaca</name>
    <dbReference type="NCBI Taxonomy" id="103838"/>
    <lineage>
        <taxon>Bacteria</taxon>
        <taxon>Bacillati</taxon>
        <taxon>Actinomycetota</taxon>
        <taxon>Actinomycetes</taxon>
        <taxon>Streptosporangiales</taxon>
        <taxon>Streptosporangiaceae</taxon>
        <taxon>Nonomuraea</taxon>
    </lineage>
</organism>
<dbReference type="OrthoDB" id="4808449at2"/>
<proteinExistence type="predicted"/>
<dbReference type="AlphaFoldDB" id="A0A5S4EY77"/>
<dbReference type="RefSeq" id="WP_138673118.1">
    <property type="nucleotide sequence ID" value="NZ_VCKY01000280.1"/>
</dbReference>
<evidence type="ECO:0000313" key="3">
    <source>
        <dbReference type="Proteomes" id="UP000309128"/>
    </source>
</evidence>
<dbReference type="Proteomes" id="UP000309128">
    <property type="component" value="Unassembled WGS sequence"/>
</dbReference>
<dbReference type="Pfam" id="PF13787">
    <property type="entry name" value="HXXEE"/>
    <property type="match status" value="1"/>
</dbReference>
<protein>
    <submittedName>
        <fullName evidence="2">HXXEE domain-containing protein</fullName>
    </submittedName>
</protein>
<evidence type="ECO:0000313" key="2">
    <source>
        <dbReference type="EMBL" id="TMR08629.1"/>
    </source>
</evidence>
<accession>A0A5S4EY77</accession>
<keyword evidence="3" id="KW-1185">Reference proteome</keyword>
<evidence type="ECO:0000256" key="1">
    <source>
        <dbReference type="SAM" id="MobiDB-lite"/>
    </source>
</evidence>